<evidence type="ECO:0000313" key="3">
    <source>
        <dbReference type="Proteomes" id="UP000827092"/>
    </source>
</evidence>
<reference evidence="2 3" key="1">
    <citation type="journal article" date="2022" name="Nat. Ecol. Evol.">
        <title>A masculinizing supergene underlies an exaggerated male reproductive morph in a spider.</title>
        <authorList>
            <person name="Hendrickx F."/>
            <person name="De Corte Z."/>
            <person name="Sonet G."/>
            <person name="Van Belleghem S.M."/>
            <person name="Kostlbacher S."/>
            <person name="Vangestel C."/>
        </authorList>
    </citation>
    <scope>NUCLEOTIDE SEQUENCE [LARGE SCALE GENOMIC DNA]</scope>
    <source>
        <strain evidence="2">W744_W776</strain>
    </source>
</reference>
<gene>
    <name evidence="2" type="ORF">JTE90_019138</name>
</gene>
<feature type="compositionally biased region" description="Polar residues" evidence="1">
    <location>
        <begin position="10"/>
        <end position="36"/>
    </location>
</feature>
<feature type="compositionally biased region" description="Pro residues" evidence="1">
    <location>
        <begin position="86"/>
        <end position="97"/>
    </location>
</feature>
<dbReference type="Proteomes" id="UP000827092">
    <property type="component" value="Unassembled WGS sequence"/>
</dbReference>
<feature type="region of interest" description="Disordered" evidence="1">
    <location>
        <begin position="1"/>
        <end position="119"/>
    </location>
</feature>
<feature type="compositionally biased region" description="Polar residues" evidence="1">
    <location>
        <begin position="63"/>
        <end position="79"/>
    </location>
</feature>
<evidence type="ECO:0000256" key="1">
    <source>
        <dbReference type="SAM" id="MobiDB-lite"/>
    </source>
</evidence>
<organism evidence="2 3">
    <name type="scientific">Oedothorax gibbosus</name>
    <dbReference type="NCBI Taxonomy" id="931172"/>
    <lineage>
        <taxon>Eukaryota</taxon>
        <taxon>Metazoa</taxon>
        <taxon>Ecdysozoa</taxon>
        <taxon>Arthropoda</taxon>
        <taxon>Chelicerata</taxon>
        <taxon>Arachnida</taxon>
        <taxon>Araneae</taxon>
        <taxon>Araneomorphae</taxon>
        <taxon>Entelegynae</taxon>
        <taxon>Araneoidea</taxon>
        <taxon>Linyphiidae</taxon>
        <taxon>Erigoninae</taxon>
        <taxon>Oedothorax</taxon>
    </lineage>
</organism>
<feature type="compositionally biased region" description="Acidic residues" evidence="1">
    <location>
        <begin position="46"/>
        <end position="62"/>
    </location>
</feature>
<sequence>MRPYPPNAQYGFNWSPPAQSNETTNGYFLERSQTARMTLAKAFELCPDEDIEDAEVSEEEDPQQQTTPNEANKQNSETWQQEPSVPSHPSPPSPSSSPPSSQQPMNPLVLPISSYSGTADGKQKTDIIYFDKNFMLDKKQVGVEVSDKHGFEIRDKQRRVDFYKTGGYKFTTIGTEPDALCEELARHLKEADERRKLDKNEEQ</sequence>
<protein>
    <submittedName>
        <fullName evidence="2">Uncharacterized protein</fullName>
    </submittedName>
</protein>
<keyword evidence="3" id="KW-1185">Reference proteome</keyword>
<accession>A0AAV6U388</accession>
<evidence type="ECO:0000313" key="2">
    <source>
        <dbReference type="EMBL" id="KAG8178429.1"/>
    </source>
</evidence>
<dbReference type="EMBL" id="JAFNEN010000698">
    <property type="protein sequence ID" value="KAG8178429.1"/>
    <property type="molecule type" value="Genomic_DNA"/>
</dbReference>
<proteinExistence type="predicted"/>
<comment type="caution">
    <text evidence="2">The sequence shown here is derived from an EMBL/GenBank/DDBJ whole genome shotgun (WGS) entry which is preliminary data.</text>
</comment>
<name>A0AAV6U388_9ARAC</name>
<dbReference type="AlphaFoldDB" id="A0AAV6U388"/>